<name>A0ABQ3UXK5_9CHLR</name>
<protein>
    <recommendedName>
        <fullName evidence="4">DUF4345 domain-containing protein</fullName>
    </recommendedName>
</protein>
<keyword evidence="3" id="KW-1185">Reference proteome</keyword>
<reference evidence="2 3" key="1">
    <citation type="journal article" date="2021" name="Int. J. Syst. Evol. Microbiol.">
        <title>Reticulibacter mediterranei gen. nov., sp. nov., within the new family Reticulibacteraceae fam. nov., and Ktedonospora formicarum gen. nov., sp. nov., Ktedonobacter robiniae sp. nov., Dictyobacter formicarum sp. nov. and Dictyobacter arantiisoli sp. nov., belonging to the class Ktedonobacteria.</title>
        <authorList>
            <person name="Yabe S."/>
            <person name="Zheng Y."/>
            <person name="Wang C.M."/>
            <person name="Sakai Y."/>
            <person name="Abe K."/>
            <person name="Yokota A."/>
            <person name="Donadio S."/>
            <person name="Cavaletti L."/>
            <person name="Monciardini P."/>
        </authorList>
    </citation>
    <scope>NUCLEOTIDE SEQUENCE [LARGE SCALE GENOMIC DNA]</scope>
    <source>
        <strain evidence="2 3">SOSP1-30</strain>
    </source>
</reference>
<evidence type="ECO:0000313" key="2">
    <source>
        <dbReference type="EMBL" id="GHO57397.1"/>
    </source>
</evidence>
<comment type="caution">
    <text evidence="2">The sequence shown here is derived from an EMBL/GenBank/DDBJ whole genome shotgun (WGS) entry which is preliminary data.</text>
</comment>
<keyword evidence="1" id="KW-0472">Membrane</keyword>
<accession>A0ABQ3UXK5</accession>
<dbReference type="Proteomes" id="UP000654345">
    <property type="component" value="Unassembled WGS sequence"/>
</dbReference>
<sequence>MKFAKMVFLVAGIYGIVVVAPLFLTEGVINATQPPAITHPEYYYGFVCVGLVWQLLFLVIARDPARYRPIMLLAVLEKASGIAFLLLVFLHRSPPSMLIGGVDVLLGILFLVAYVRMAPARVQHATVARSSGA</sequence>
<organism evidence="2 3">
    <name type="scientific">Ktedonobacter robiniae</name>
    <dbReference type="NCBI Taxonomy" id="2778365"/>
    <lineage>
        <taxon>Bacteria</taxon>
        <taxon>Bacillati</taxon>
        <taxon>Chloroflexota</taxon>
        <taxon>Ktedonobacteria</taxon>
        <taxon>Ktedonobacterales</taxon>
        <taxon>Ktedonobacteraceae</taxon>
        <taxon>Ktedonobacter</taxon>
    </lineage>
</organism>
<keyword evidence="1" id="KW-1133">Transmembrane helix</keyword>
<dbReference type="RefSeq" id="WP_201373808.1">
    <property type="nucleotide sequence ID" value="NZ_BNJG01000002.1"/>
</dbReference>
<feature type="transmembrane region" description="Helical" evidence="1">
    <location>
        <begin position="42"/>
        <end position="61"/>
    </location>
</feature>
<gene>
    <name evidence="2" type="ORF">KSB_58720</name>
</gene>
<keyword evidence="1" id="KW-0812">Transmembrane</keyword>
<evidence type="ECO:0000256" key="1">
    <source>
        <dbReference type="SAM" id="Phobius"/>
    </source>
</evidence>
<dbReference type="EMBL" id="BNJG01000002">
    <property type="protein sequence ID" value="GHO57397.1"/>
    <property type="molecule type" value="Genomic_DNA"/>
</dbReference>
<evidence type="ECO:0000313" key="3">
    <source>
        <dbReference type="Proteomes" id="UP000654345"/>
    </source>
</evidence>
<proteinExistence type="predicted"/>
<feature type="transmembrane region" description="Helical" evidence="1">
    <location>
        <begin position="96"/>
        <end position="115"/>
    </location>
</feature>
<feature type="transmembrane region" description="Helical" evidence="1">
    <location>
        <begin position="70"/>
        <end position="90"/>
    </location>
</feature>
<feature type="transmembrane region" description="Helical" evidence="1">
    <location>
        <begin position="7"/>
        <end position="30"/>
    </location>
</feature>
<evidence type="ECO:0008006" key="4">
    <source>
        <dbReference type="Google" id="ProtNLM"/>
    </source>
</evidence>